<dbReference type="KEGG" id="spzr:G5C33_11920"/>
<dbReference type="Gene3D" id="1.10.287.130">
    <property type="match status" value="1"/>
</dbReference>
<dbReference type="SMART" id="SM00388">
    <property type="entry name" value="HisKA"/>
    <property type="match status" value="1"/>
</dbReference>
<evidence type="ECO:0000256" key="1">
    <source>
        <dbReference type="ARBA" id="ARBA00000085"/>
    </source>
</evidence>
<feature type="domain" description="Histidine kinase" evidence="11">
    <location>
        <begin position="242"/>
        <end position="445"/>
    </location>
</feature>
<evidence type="ECO:0000256" key="8">
    <source>
        <dbReference type="ARBA" id="ARBA00022777"/>
    </source>
</evidence>
<feature type="domain" description="HAMP" evidence="12">
    <location>
        <begin position="182"/>
        <end position="234"/>
    </location>
</feature>
<dbReference type="GO" id="GO:0000155">
    <property type="term" value="F:phosphorelay sensor kinase activity"/>
    <property type="evidence" value="ECO:0007669"/>
    <property type="project" value="InterPro"/>
</dbReference>
<evidence type="ECO:0000313" key="14">
    <source>
        <dbReference type="Proteomes" id="UP000501568"/>
    </source>
</evidence>
<evidence type="ECO:0000256" key="4">
    <source>
        <dbReference type="ARBA" id="ARBA00022475"/>
    </source>
</evidence>
<accession>A0A6G6Y759</accession>
<evidence type="ECO:0000256" key="7">
    <source>
        <dbReference type="ARBA" id="ARBA00022741"/>
    </source>
</evidence>
<dbReference type="GO" id="GO:0005524">
    <property type="term" value="F:ATP binding"/>
    <property type="evidence" value="ECO:0007669"/>
    <property type="project" value="UniProtKB-KW"/>
</dbReference>
<organism evidence="13 14">
    <name type="scientific">Stakelama tenebrarum</name>
    <dbReference type="NCBI Taxonomy" id="2711215"/>
    <lineage>
        <taxon>Bacteria</taxon>
        <taxon>Pseudomonadati</taxon>
        <taxon>Pseudomonadota</taxon>
        <taxon>Alphaproteobacteria</taxon>
        <taxon>Sphingomonadales</taxon>
        <taxon>Sphingomonadaceae</taxon>
        <taxon>Stakelama</taxon>
    </lineage>
</organism>
<evidence type="ECO:0000256" key="2">
    <source>
        <dbReference type="ARBA" id="ARBA00004651"/>
    </source>
</evidence>
<dbReference type="SMART" id="SM00304">
    <property type="entry name" value="HAMP"/>
    <property type="match status" value="1"/>
</dbReference>
<keyword evidence="10" id="KW-1133">Transmembrane helix</keyword>
<evidence type="ECO:0000256" key="6">
    <source>
        <dbReference type="ARBA" id="ARBA00022679"/>
    </source>
</evidence>
<feature type="transmembrane region" description="Helical" evidence="10">
    <location>
        <begin position="12"/>
        <end position="34"/>
    </location>
</feature>
<dbReference type="RefSeq" id="WP_165327420.1">
    <property type="nucleotide sequence ID" value="NZ_CP049109.1"/>
</dbReference>
<evidence type="ECO:0000259" key="12">
    <source>
        <dbReference type="PROSITE" id="PS50885"/>
    </source>
</evidence>
<comment type="subcellular location">
    <subcellularLocation>
        <location evidence="2">Cell membrane</location>
        <topology evidence="2">Multi-pass membrane protein</topology>
    </subcellularLocation>
</comment>
<evidence type="ECO:0000256" key="10">
    <source>
        <dbReference type="SAM" id="Phobius"/>
    </source>
</evidence>
<keyword evidence="5" id="KW-0597">Phosphoprotein</keyword>
<evidence type="ECO:0000313" key="13">
    <source>
        <dbReference type="EMBL" id="QIG80413.1"/>
    </source>
</evidence>
<dbReference type="AlphaFoldDB" id="A0A6G6Y759"/>
<dbReference type="InterPro" id="IPR050980">
    <property type="entry name" value="2C_sensor_his_kinase"/>
</dbReference>
<dbReference type="EC" id="2.7.13.3" evidence="3"/>
<dbReference type="GO" id="GO:0005886">
    <property type="term" value="C:plasma membrane"/>
    <property type="evidence" value="ECO:0007669"/>
    <property type="project" value="UniProtKB-SubCell"/>
</dbReference>
<dbReference type="PANTHER" id="PTHR44936:SF10">
    <property type="entry name" value="SENSOR PROTEIN RSTB"/>
    <property type="match status" value="1"/>
</dbReference>
<dbReference type="Gene3D" id="3.30.565.10">
    <property type="entry name" value="Histidine kinase-like ATPase, C-terminal domain"/>
    <property type="match status" value="1"/>
</dbReference>
<keyword evidence="7" id="KW-0547">Nucleotide-binding</keyword>
<dbReference type="SMART" id="SM00387">
    <property type="entry name" value="HATPase_c"/>
    <property type="match status" value="1"/>
</dbReference>
<gene>
    <name evidence="13" type="ORF">G5C33_11920</name>
</gene>
<dbReference type="PRINTS" id="PR00344">
    <property type="entry name" value="BCTRLSENSOR"/>
</dbReference>
<keyword evidence="8" id="KW-0418">Kinase</keyword>
<sequence length="463" mass="50712">MTRVRLWPRGLTGRVTLVLLAAILIEFFGTILVFGEAEKLLLRTGQAHRVAEQLVVADRVLRQTPPDQRANLAPRLSTRHVVITLRDTPLGPQPTSQTAEAAAREFRLWEPELRDRTLEIGLSERGSESPDRLIGALSTNDGQWIHFRSIEPIGRWAGPEGWLPSLILLVFAVLLVSALLVRTLAAPLRALAAATNRIGVTPAKVVVEPDGPQELRRLAIAFNAMQTRISELLESRTRALLAVSHDLRTPLSRMKLRIHGRLRAGDLEALRGDVDEMQAMLDSLLDFLGGGDGTQNDPAVRTDLATFVAQVAGDMRTVDPQARAIRVSGPDRLDVMTHRNALRRGLSNLIDNAVKYGGEAEIEFGSDGGWAWIEVRDHGPGIAPDLLPQVIKPFIRGDAARARDTKGFGLGLAVVMRVAKIHDGSFTLRNASPGLIAQLTLPIDGRKPQKRDETGNGNVLIRF</sequence>
<dbReference type="Proteomes" id="UP000501568">
    <property type="component" value="Chromosome"/>
</dbReference>
<dbReference type="Pfam" id="PF02518">
    <property type="entry name" value="HATPase_c"/>
    <property type="match status" value="1"/>
</dbReference>
<comment type="catalytic activity">
    <reaction evidence="1">
        <text>ATP + protein L-histidine = ADP + protein N-phospho-L-histidine.</text>
        <dbReference type="EC" id="2.7.13.3"/>
    </reaction>
</comment>
<dbReference type="InterPro" id="IPR036097">
    <property type="entry name" value="HisK_dim/P_sf"/>
</dbReference>
<dbReference type="InterPro" id="IPR036890">
    <property type="entry name" value="HATPase_C_sf"/>
</dbReference>
<keyword evidence="9" id="KW-0067">ATP-binding</keyword>
<name>A0A6G6Y759_9SPHN</name>
<keyword evidence="14" id="KW-1185">Reference proteome</keyword>
<dbReference type="Pfam" id="PF00672">
    <property type="entry name" value="HAMP"/>
    <property type="match status" value="1"/>
</dbReference>
<dbReference type="InterPro" id="IPR005467">
    <property type="entry name" value="His_kinase_dom"/>
</dbReference>
<proteinExistence type="predicted"/>
<dbReference type="SUPFAM" id="SSF47384">
    <property type="entry name" value="Homodimeric domain of signal transducing histidine kinase"/>
    <property type="match status" value="1"/>
</dbReference>
<keyword evidence="6" id="KW-0808">Transferase</keyword>
<dbReference type="InterPro" id="IPR003594">
    <property type="entry name" value="HATPase_dom"/>
</dbReference>
<evidence type="ECO:0000256" key="9">
    <source>
        <dbReference type="ARBA" id="ARBA00022840"/>
    </source>
</evidence>
<dbReference type="PANTHER" id="PTHR44936">
    <property type="entry name" value="SENSOR PROTEIN CREC"/>
    <property type="match status" value="1"/>
</dbReference>
<keyword evidence="10" id="KW-0812">Transmembrane</keyword>
<evidence type="ECO:0000259" key="11">
    <source>
        <dbReference type="PROSITE" id="PS50109"/>
    </source>
</evidence>
<evidence type="ECO:0000256" key="3">
    <source>
        <dbReference type="ARBA" id="ARBA00012438"/>
    </source>
</evidence>
<evidence type="ECO:0000256" key="5">
    <source>
        <dbReference type="ARBA" id="ARBA00022553"/>
    </source>
</evidence>
<dbReference type="PROSITE" id="PS50109">
    <property type="entry name" value="HIS_KIN"/>
    <property type="match status" value="1"/>
</dbReference>
<keyword evidence="10" id="KW-0472">Membrane</keyword>
<reference evidence="13 14" key="1">
    <citation type="submission" date="2020-02" db="EMBL/GenBank/DDBJ databases">
        <authorList>
            <person name="Zheng R.K."/>
            <person name="Sun C.M."/>
        </authorList>
    </citation>
    <scope>NUCLEOTIDE SEQUENCE [LARGE SCALE GENOMIC DNA]</scope>
    <source>
        <strain evidence="14">zrk23</strain>
    </source>
</reference>
<dbReference type="InterPro" id="IPR004358">
    <property type="entry name" value="Sig_transdc_His_kin-like_C"/>
</dbReference>
<keyword evidence="4" id="KW-1003">Cell membrane</keyword>
<dbReference type="EMBL" id="CP049109">
    <property type="protein sequence ID" value="QIG80413.1"/>
    <property type="molecule type" value="Genomic_DNA"/>
</dbReference>
<dbReference type="SUPFAM" id="SSF55874">
    <property type="entry name" value="ATPase domain of HSP90 chaperone/DNA topoisomerase II/histidine kinase"/>
    <property type="match status" value="1"/>
</dbReference>
<dbReference type="PROSITE" id="PS50885">
    <property type="entry name" value="HAMP"/>
    <property type="match status" value="1"/>
</dbReference>
<dbReference type="InterPro" id="IPR003660">
    <property type="entry name" value="HAMP_dom"/>
</dbReference>
<protein>
    <recommendedName>
        <fullName evidence="3">histidine kinase</fullName>
        <ecNumber evidence="3">2.7.13.3</ecNumber>
    </recommendedName>
</protein>
<dbReference type="InterPro" id="IPR003661">
    <property type="entry name" value="HisK_dim/P_dom"/>
</dbReference>
<dbReference type="CDD" id="cd00082">
    <property type="entry name" value="HisKA"/>
    <property type="match status" value="1"/>
</dbReference>